<evidence type="ECO:0000313" key="1">
    <source>
        <dbReference type="EMBL" id="MEQ2169701.1"/>
    </source>
</evidence>
<accession>A0ABV0NE93</accession>
<gene>
    <name evidence="1" type="ORF">GOODEAATRI_027982</name>
</gene>
<dbReference type="EMBL" id="JAHRIO010033753">
    <property type="protein sequence ID" value="MEQ2169701.1"/>
    <property type="molecule type" value="Genomic_DNA"/>
</dbReference>
<organism evidence="1 2">
    <name type="scientific">Goodea atripinnis</name>
    <dbReference type="NCBI Taxonomy" id="208336"/>
    <lineage>
        <taxon>Eukaryota</taxon>
        <taxon>Metazoa</taxon>
        <taxon>Chordata</taxon>
        <taxon>Craniata</taxon>
        <taxon>Vertebrata</taxon>
        <taxon>Euteleostomi</taxon>
        <taxon>Actinopterygii</taxon>
        <taxon>Neopterygii</taxon>
        <taxon>Teleostei</taxon>
        <taxon>Neoteleostei</taxon>
        <taxon>Acanthomorphata</taxon>
        <taxon>Ovalentaria</taxon>
        <taxon>Atherinomorphae</taxon>
        <taxon>Cyprinodontiformes</taxon>
        <taxon>Goodeidae</taxon>
        <taxon>Goodea</taxon>
    </lineage>
</organism>
<evidence type="ECO:0000313" key="2">
    <source>
        <dbReference type="Proteomes" id="UP001476798"/>
    </source>
</evidence>
<dbReference type="Proteomes" id="UP001476798">
    <property type="component" value="Unassembled WGS sequence"/>
</dbReference>
<keyword evidence="2" id="KW-1185">Reference proteome</keyword>
<protein>
    <submittedName>
        <fullName evidence="1">Uncharacterized protein</fullName>
    </submittedName>
</protein>
<sequence length="99" mass="11062">MGVCQDSHPSLSASTSGWILDLEFFAGFGTPGKAPIHMGGREAPEVSRQKLGWRADFQYIATKKLLCYVRIPDPESGHLDFPWHTPFRAFGHTYNLVVL</sequence>
<name>A0ABV0NE93_9TELE</name>
<reference evidence="1 2" key="1">
    <citation type="submission" date="2021-06" db="EMBL/GenBank/DDBJ databases">
        <authorList>
            <person name="Palmer J.M."/>
        </authorList>
    </citation>
    <scope>NUCLEOTIDE SEQUENCE [LARGE SCALE GENOMIC DNA]</scope>
    <source>
        <strain evidence="1 2">GA_2019</strain>
        <tissue evidence="1">Muscle</tissue>
    </source>
</reference>
<comment type="caution">
    <text evidence="1">The sequence shown here is derived from an EMBL/GenBank/DDBJ whole genome shotgun (WGS) entry which is preliminary data.</text>
</comment>
<proteinExistence type="predicted"/>